<dbReference type="Gene3D" id="3.40.50.1820">
    <property type="entry name" value="alpha/beta hydrolase"/>
    <property type="match status" value="1"/>
</dbReference>
<keyword evidence="3" id="KW-1185">Reference proteome</keyword>
<reference evidence="2 3" key="1">
    <citation type="submission" date="2017-10" db="EMBL/GenBank/DDBJ databases">
        <title>Genome sequence of Caulobacter mirabilis FWC38.</title>
        <authorList>
            <person name="Fiebig A."/>
            <person name="Crosson S."/>
        </authorList>
    </citation>
    <scope>NUCLEOTIDE SEQUENCE [LARGE SCALE GENOMIC DNA]</scope>
    <source>
        <strain evidence="2 3">FWC 38</strain>
    </source>
</reference>
<dbReference type="InterPro" id="IPR050471">
    <property type="entry name" value="AB_hydrolase"/>
</dbReference>
<protein>
    <submittedName>
        <fullName evidence="2">Alpha/beta hydrolase</fullName>
    </submittedName>
</protein>
<dbReference type="PANTHER" id="PTHR43433:SF5">
    <property type="entry name" value="AB HYDROLASE-1 DOMAIN-CONTAINING PROTEIN"/>
    <property type="match status" value="1"/>
</dbReference>
<dbReference type="Proteomes" id="UP000228945">
    <property type="component" value="Chromosome"/>
</dbReference>
<evidence type="ECO:0000313" key="3">
    <source>
        <dbReference type="Proteomes" id="UP000228945"/>
    </source>
</evidence>
<gene>
    <name evidence="2" type="ORF">CSW64_19035</name>
</gene>
<dbReference type="GO" id="GO:0046503">
    <property type="term" value="P:glycerolipid catabolic process"/>
    <property type="evidence" value="ECO:0007669"/>
    <property type="project" value="TreeGrafter"/>
</dbReference>
<feature type="domain" description="AB hydrolase-1" evidence="1">
    <location>
        <begin position="24"/>
        <end position="151"/>
    </location>
</feature>
<dbReference type="RefSeq" id="WP_099623581.1">
    <property type="nucleotide sequence ID" value="NZ_CP024201.1"/>
</dbReference>
<dbReference type="KEGG" id="cmb:CSW64_19035"/>
<evidence type="ECO:0000259" key="1">
    <source>
        <dbReference type="Pfam" id="PF00561"/>
    </source>
</evidence>
<organism evidence="2 3">
    <name type="scientific">Caulobacter mirabilis</name>
    <dbReference type="NCBI Taxonomy" id="69666"/>
    <lineage>
        <taxon>Bacteria</taxon>
        <taxon>Pseudomonadati</taxon>
        <taxon>Pseudomonadota</taxon>
        <taxon>Alphaproteobacteria</taxon>
        <taxon>Caulobacterales</taxon>
        <taxon>Caulobacteraceae</taxon>
        <taxon>Caulobacter</taxon>
    </lineage>
</organism>
<name>A0A2D2B241_9CAUL</name>
<dbReference type="OrthoDB" id="9808398at2"/>
<evidence type="ECO:0000313" key="2">
    <source>
        <dbReference type="EMBL" id="ATQ44333.1"/>
    </source>
</evidence>
<dbReference type="EMBL" id="CP024201">
    <property type="protein sequence ID" value="ATQ44333.1"/>
    <property type="molecule type" value="Genomic_DNA"/>
</dbReference>
<dbReference type="InterPro" id="IPR029058">
    <property type="entry name" value="AB_hydrolase_fold"/>
</dbReference>
<dbReference type="SUPFAM" id="SSF53474">
    <property type="entry name" value="alpha/beta-Hydrolases"/>
    <property type="match status" value="1"/>
</dbReference>
<sequence>MPEYTAADGVVIAYDDIGPPDGAPFLLIHGFVSNRQEGWKRTGWYAALAQRGQRLIALDLRGHGESGKPHDPAAYDRDLMLGDIVGLLDHLGVEWANVFGYSMGARLALAMALQAHERVGYLVLGGVGGRLLEPPPPGDITAEAMEADDPAAIAEPLLRSFRQFADEQGEDRLALAALARTPPRGFTADDLLAVRAPTLIVAGTRDELAGDPQALADVIRGAKAVTLAGCDHFNAIPHGLLKATVFDFLDGYLDEM</sequence>
<dbReference type="PRINTS" id="PR00111">
    <property type="entry name" value="ABHYDROLASE"/>
</dbReference>
<accession>A0A2D2B241</accession>
<dbReference type="GO" id="GO:0004806">
    <property type="term" value="F:triacylglycerol lipase activity"/>
    <property type="evidence" value="ECO:0007669"/>
    <property type="project" value="TreeGrafter"/>
</dbReference>
<proteinExistence type="predicted"/>
<dbReference type="InterPro" id="IPR000073">
    <property type="entry name" value="AB_hydrolase_1"/>
</dbReference>
<dbReference type="PANTHER" id="PTHR43433">
    <property type="entry name" value="HYDROLASE, ALPHA/BETA FOLD FAMILY PROTEIN"/>
    <property type="match status" value="1"/>
</dbReference>
<dbReference type="Pfam" id="PF00561">
    <property type="entry name" value="Abhydrolase_1"/>
    <property type="match status" value="1"/>
</dbReference>
<dbReference type="AlphaFoldDB" id="A0A2D2B241"/>
<keyword evidence="2" id="KW-0378">Hydrolase</keyword>